<dbReference type="PANTHER" id="PTHR39335:SF1">
    <property type="entry name" value="BLL4220 PROTEIN"/>
    <property type="match status" value="1"/>
</dbReference>
<evidence type="ECO:0000313" key="3">
    <source>
        <dbReference type="Proteomes" id="UP000585681"/>
    </source>
</evidence>
<organism evidence="2 3">
    <name type="scientific">Actibacterium naphthalenivorans</name>
    <dbReference type="NCBI Taxonomy" id="1614693"/>
    <lineage>
        <taxon>Bacteria</taxon>
        <taxon>Pseudomonadati</taxon>
        <taxon>Pseudomonadota</taxon>
        <taxon>Alphaproteobacteria</taxon>
        <taxon>Rhodobacterales</taxon>
        <taxon>Roseobacteraceae</taxon>
        <taxon>Actibacterium</taxon>
    </lineage>
</organism>
<protein>
    <submittedName>
        <fullName evidence="2">Putative lipoprotein with Yx(FWY)xxD motif</fullName>
    </submittedName>
</protein>
<dbReference type="PIRSF" id="PIRSF029720">
    <property type="entry name" value="UCP029720"/>
    <property type="match status" value="1"/>
</dbReference>
<keyword evidence="3" id="KW-1185">Reference proteome</keyword>
<dbReference type="AlphaFoldDB" id="A0A840CEH3"/>
<dbReference type="InterPro" id="IPR014558">
    <property type="entry name" value="UCP029720"/>
</dbReference>
<dbReference type="PANTHER" id="PTHR39335">
    <property type="entry name" value="BLL4220 PROTEIN"/>
    <property type="match status" value="1"/>
</dbReference>
<dbReference type="Proteomes" id="UP000585681">
    <property type="component" value="Unassembled WGS sequence"/>
</dbReference>
<accession>A0A840CEH3</accession>
<feature type="chain" id="PRO_5032723271" evidence="1">
    <location>
        <begin position="19"/>
        <end position="125"/>
    </location>
</feature>
<feature type="signal peptide" evidence="1">
    <location>
        <begin position="1"/>
        <end position="18"/>
    </location>
</feature>
<keyword evidence="1" id="KW-0732">Signal</keyword>
<dbReference type="RefSeq" id="WP_054538298.1">
    <property type="nucleotide sequence ID" value="NZ_JACIEQ010000001.1"/>
</dbReference>
<keyword evidence="2" id="KW-0449">Lipoprotein</keyword>
<comment type="caution">
    <text evidence="2">The sequence shown here is derived from an EMBL/GenBank/DDBJ whole genome shotgun (WGS) entry which is preliminary data.</text>
</comment>
<dbReference type="Pfam" id="PF03640">
    <property type="entry name" value="Lipoprotein_15"/>
    <property type="match status" value="2"/>
</dbReference>
<evidence type="ECO:0000313" key="2">
    <source>
        <dbReference type="EMBL" id="MBB4020617.1"/>
    </source>
</evidence>
<dbReference type="InterPro" id="IPR005297">
    <property type="entry name" value="Lipoprotein_repeat"/>
</dbReference>
<name>A0A840CEH3_9RHOB</name>
<sequence>MKPTLPALAAALALSATAAFSAVAIQTGDTATGKVLTDGAGLSLYTFDNDTPAVSACYDACATNWPPLEAKSNARPQGEFGIILRADGTRQWSFRGQPLYLWINDKAPGDISGDGVKGVWHLARP</sequence>
<proteinExistence type="predicted"/>
<dbReference type="EMBL" id="JACIEQ010000001">
    <property type="protein sequence ID" value="MBB4020617.1"/>
    <property type="molecule type" value="Genomic_DNA"/>
</dbReference>
<reference evidence="2" key="1">
    <citation type="submission" date="2020-08" db="EMBL/GenBank/DDBJ databases">
        <title>Genomic Encyclopedia of Type Strains, Phase IV (KMG-IV): sequencing the most valuable type-strain genomes for metagenomic binning, comparative biology and taxonomic classification.</title>
        <authorList>
            <person name="Goeker M."/>
        </authorList>
    </citation>
    <scope>NUCLEOTIDE SEQUENCE [LARGE SCALE GENOMIC DNA]</scope>
    <source>
        <strain evidence="2">DSM 105040</strain>
    </source>
</reference>
<gene>
    <name evidence="2" type="ORF">GGR17_000408</name>
</gene>
<evidence type="ECO:0000256" key="1">
    <source>
        <dbReference type="SAM" id="SignalP"/>
    </source>
</evidence>
<dbReference type="GO" id="GO:0043448">
    <property type="term" value="P:alkane catabolic process"/>
    <property type="evidence" value="ECO:0007669"/>
    <property type="project" value="TreeGrafter"/>
</dbReference>